<dbReference type="PANTHER" id="PTHR30204:SF92">
    <property type="entry name" value="HTH-TYPE TRANSCRIPTIONAL REGULATOR ZNTR"/>
    <property type="match status" value="1"/>
</dbReference>
<dbReference type="InterPro" id="IPR047057">
    <property type="entry name" value="MerR_fam"/>
</dbReference>
<dbReference type="HOGENOM" id="CLU_1265044_0_0_6"/>
<dbReference type="AlphaFoldDB" id="G9ZC86"/>
<dbReference type="InterPro" id="IPR000551">
    <property type="entry name" value="MerR-type_HTH_dom"/>
</dbReference>
<evidence type="ECO:0000259" key="2">
    <source>
        <dbReference type="PROSITE" id="PS50937"/>
    </source>
</evidence>
<dbReference type="SMART" id="SM00422">
    <property type="entry name" value="HTH_MERR"/>
    <property type="match status" value="1"/>
</dbReference>
<proteinExistence type="predicted"/>
<dbReference type="Gene3D" id="1.10.1660.10">
    <property type="match status" value="1"/>
</dbReference>
<dbReference type="InterPro" id="IPR009061">
    <property type="entry name" value="DNA-bd_dom_put_sf"/>
</dbReference>
<gene>
    <name evidence="3" type="ORF">HMPREF9080_00368</name>
</gene>
<protein>
    <submittedName>
        <fullName evidence="3">Transcriptional regulator, MerR family</fullName>
    </submittedName>
</protein>
<dbReference type="GO" id="GO:0003700">
    <property type="term" value="F:DNA-binding transcription factor activity"/>
    <property type="evidence" value="ECO:0007669"/>
    <property type="project" value="InterPro"/>
</dbReference>
<dbReference type="GO" id="GO:0003677">
    <property type="term" value="F:DNA binding"/>
    <property type="evidence" value="ECO:0007669"/>
    <property type="project" value="UniProtKB-KW"/>
</dbReference>
<dbReference type="EMBL" id="AGCM01000020">
    <property type="protein sequence ID" value="EHM55859.1"/>
    <property type="molecule type" value="Genomic_DNA"/>
</dbReference>
<sequence length="218" mass="23781">MPGVGEQRQAVEEPAAEQFHAHVGGDDGETQRQDFAVLRNVAVRMSMTVVVRMSVAVVMHGGQAQGVIVHGDFLAVVCDGHGKVRSYYEVKQMKIRELSARSGVNAETVRFYEKSGLLPPPQRAANGYRIYDEATLHALAFIKSCRALGFALDDIRLLQRLKSHPAEHDRADALVAAQLQQVEEKIAQLMEIRAFLQSIVRVGAHDAADCPVLGSLGG</sequence>
<dbReference type="PANTHER" id="PTHR30204">
    <property type="entry name" value="REDOX-CYCLING DRUG-SENSING TRANSCRIPTIONAL ACTIVATOR SOXR"/>
    <property type="match status" value="1"/>
</dbReference>
<evidence type="ECO:0000313" key="3">
    <source>
        <dbReference type="EMBL" id="EHM55859.1"/>
    </source>
</evidence>
<dbReference type="Proteomes" id="UP000004750">
    <property type="component" value="Unassembled WGS sequence"/>
</dbReference>
<reference evidence="3 4" key="1">
    <citation type="submission" date="2011-08" db="EMBL/GenBank/DDBJ databases">
        <authorList>
            <person name="Weinstock G."/>
            <person name="Sodergren E."/>
            <person name="Clifton S."/>
            <person name="Fulton L."/>
            <person name="Fulton B."/>
            <person name="Courtney L."/>
            <person name="Fronick C."/>
            <person name="Harrison M."/>
            <person name="Strong C."/>
            <person name="Farmer C."/>
            <person name="Delahaunty K."/>
            <person name="Markovic C."/>
            <person name="Hall O."/>
            <person name="Minx P."/>
            <person name="Tomlinson C."/>
            <person name="Mitreva M."/>
            <person name="Hou S."/>
            <person name="Chen J."/>
            <person name="Wollam A."/>
            <person name="Pepin K.H."/>
            <person name="Johnson M."/>
            <person name="Bhonagiri V."/>
            <person name="Zhang X."/>
            <person name="Suruliraj S."/>
            <person name="Warren W."/>
            <person name="Chinwalla A."/>
            <person name="Mardis E.R."/>
            <person name="Wilson R.K."/>
        </authorList>
    </citation>
    <scope>NUCLEOTIDE SEQUENCE [LARGE SCALE GENOMIC DNA]</scope>
    <source>
        <strain evidence="3 4">F0432</strain>
    </source>
</reference>
<name>G9ZC86_9GAMM</name>
<dbReference type="SUPFAM" id="SSF46955">
    <property type="entry name" value="Putative DNA-binding domain"/>
    <property type="match status" value="1"/>
</dbReference>
<evidence type="ECO:0000256" key="1">
    <source>
        <dbReference type="ARBA" id="ARBA00023125"/>
    </source>
</evidence>
<dbReference type="PROSITE" id="PS50937">
    <property type="entry name" value="HTH_MERR_2"/>
    <property type="match status" value="1"/>
</dbReference>
<evidence type="ECO:0000313" key="4">
    <source>
        <dbReference type="Proteomes" id="UP000004750"/>
    </source>
</evidence>
<keyword evidence="1" id="KW-0238">DNA-binding</keyword>
<dbReference type="PRINTS" id="PR00040">
    <property type="entry name" value="HTHMERR"/>
</dbReference>
<dbReference type="Pfam" id="PF13411">
    <property type="entry name" value="MerR_1"/>
    <property type="match status" value="1"/>
</dbReference>
<feature type="domain" description="HTH merR-type" evidence="2">
    <location>
        <begin position="92"/>
        <end position="161"/>
    </location>
</feature>
<dbReference type="STRING" id="797473.HMPREF9080_00368"/>
<comment type="caution">
    <text evidence="3">The sequence shown here is derived from an EMBL/GenBank/DDBJ whole genome shotgun (WGS) entry which is preliminary data.</text>
</comment>
<accession>G9ZC86</accession>
<organism evidence="3 4">
    <name type="scientific">Cardiobacterium valvarum F0432</name>
    <dbReference type="NCBI Taxonomy" id="797473"/>
    <lineage>
        <taxon>Bacteria</taxon>
        <taxon>Pseudomonadati</taxon>
        <taxon>Pseudomonadota</taxon>
        <taxon>Gammaproteobacteria</taxon>
        <taxon>Cardiobacteriales</taxon>
        <taxon>Cardiobacteriaceae</taxon>
        <taxon>Cardiobacterium</taxon>
    </lineage>
</organism>